<dbReference type="PROSITE" id="PS00041">
    <property type="entry name" value="HTH_ARAC_FAMILY_1"/>
    <property type="match status" value="1"/>
</dbReference>
<feature type="domain" description="HTH araC/xylS-type" evidence="5">
    <location>
        <begin position="277"/>
        <end position="382"/>
    </location>
</feature>
<feature type="transmembrane region" description="Helical" evidence="4">
    <location>
        <begin position="213"/>
        <end position="234"/>
    </location>
</feature>
<dbReference type="Gene3D" id="1.10.10.60">
    <property type="entry name" value="Homeodomain-like"/>
    <property type="match status" value="2"/>
</dbReference>
<keyword evidence="4" id="KW-1133">Transmembrane helix</keyword>
<dbReference type="InterPro" id="IPR018062">
    <property type="entry name" value="HTH_AraC-typ_CS"/>
</dbReference>
<dbReference type="InterPro" id="IPR009057">
    <property type="entry name" value="Homeodomain-like_sf"/>
</dbReference>
<evidence type="ECO:0000256" key="1">
    <source>
        <dbReference type="ARBA" id="ARBA00023015"/>
    </source>
</evidence>
<dbReference type="GO" id="GO:0043565">
    <property type="term" value="F:sequence-specific DNA binding"/>
    <property type="evidence" value="ECO:0007669"/>
    <property type="project" value="InterPro"/>
</dbReference>
<dbReference type="AlphaFoldDB" id="A0A975DJH9"/>
<feature type="transmembrane region" description="Helical" evidence="4">
    <location>
        <begin position="139"/>
        <end position="159"/>
    </location>
</feature>
<dbReference type="KEGG" id="pxi:J5O05_05305"/>
<evidence type="ECO:0000256" key="3">
    <source>
        <dbReference type="ARBA" id="ARBA00023163"/>
    </source>
</evidence>
<feature type="transmembrane region" description="Helical" evidence="4">
    <location>
        <begin position="6"/>
        <end position="21"/>
    </location>
</feature>
<organism evidence="6 7">
    <name type="scientific">Pseudoalteromonas xiamenensis</name>
    <dbReference type="NCBI Taxonomy" id="882626"/>
    <lineage>
        <taxon>Bacteria</taxon>
        <taxon>Pseudomonadati</taxon>
        <taxon>Pseudomonadota</taxon>
        <taxon>Gammaproteobacteria</taxon>
        <taxon>Alteromonadales</taxon>
        <taxon>Pseudoalteromonadaceae</taxon>
        <taxon>Pseudoalteromonas</taxon>
    </lineage>
</organism>
<dbReference type="SUPFAM" id="SSF46689">
    <property type="entry name" value="Homeodomain-like"/>
    <property type="match status" value="1"/>
</dbReference>
<protein>
    <submittedName>
        <fullName evidence="6">Helix-turn-helix transcriptional regulator</fullName>
    </submittedName>
</protein>
<feature type="transmembrane region" description="Helical" evidence="4">
    <location>
        <begin position="57"/>
        <end position="77"/>
    </location>
</feature>
<feature type="transmembrane region" description="Helical" evidence="4">
    <location>
        <begin position="97"/>
        <end position="119"/>
    </location>
</feature>
<dbReference type="PROSITE" id="PS01124">
    <property type="entry name" value="HTH_ARAC_FAMILY_2"/>
    <property type="match status" value="1"/>
</dbReference>
<dbReference type="RefSeq" id="WP_208843918.1">
    <property type="nucleotide sequence ID" value="NZ_CP072133.1"/>
</dbReference>
<evidence type="ECO:0000259" key="5">
    <source>
        <dbReference type="PROSITE" id="PS01124"/>
    </source>
</evidence>
<evidence type="ECO:0000256" key="2">
    <source>
        <dbReference type="ARBA" id="ARBA00023125"/>
    </source>
</evidence>
<dbReference type="PANTHER" id="PTHR43280">
    <property type="entry name" value="ARAC-FAMILY TRANSCRIPTIONAL REGULATOR"/>
    <property type="match status" value="1"/>
</dbReference>
<keyword evidence="3" id="KW-0804">Transcription</keyword>
<proteinExistence type="predicted"/>
<dbReference type="GO" id="GO:0003700">
    <property type="term" value="F:DNA-binding transcription factor activity"/>
    <property type="evidence" value="ECO:0007669"/>
    <property type="project" value="InterPro"/>
</dbReference>
<dbReference type="Proteomes" id="UP000664904">
    <property type="component" value="Chromosome"/>
</dbReference>
<gene>
    <name evidence="6" type="ORF">J5O05_05305</name>
</gene>
<evidence type="ECO:0000313" key="6">
    <source>
        <dbReference type="EMBL" id="QTH72292.1"/>
    </source>
</evidence>
<dbReference type="EMBL" id="CP072133">
    <property type="protein sequence ID" value="QTH72292.1"/>
    <property type="molecule type" value="Genomic_DNA"/>
</dbReference>
<reference evidence="6" key="1">
    <citation type="submission" date="2021-03" db="EMBL/GenBank/DDBJ databases">
        <title>Complete Genome of Pseudoalteromonas xiamenensis STKMTI.2, a new potential marine bacterium producing anti-Vibrio compounds.</title>
        <authorList>
            <person name="Handayani D.P."/>
            <person name="Isnansetyo A."/>
            <person name="Istiqomah I."/>
            <person name="Jumina J."/>
        </authorList>
    </citation>
    <scope>NUCLEOTIDE SEQUENCE</scope>
    <source>
        <strain evidence="6">STKMTI.2</strain>
    </source>
</reference>
<evidence type="ECO:0000313" key="7">
    <source>
        <dbReference type="Proteomes" id="UP000664904"/>
    </source>
</evidence>
<feature type="transmembrane region" description="Helical" evidence="4">
    <location>
        <begin position="180"/>
        <end position="207"/>
    </location>
</feature>
<sequence>MNYILAGTLGLVSIVIPMLIARRETSQAYIMLALFLIVTSCANALPLFIHAVPTLELYSLAIVVPCYILQPICLWFYVKGICSPTIWHVKENRNLHFVLPAFSLCYALVLLFMPTHYLAELMQENAQTLSQPAEWMSMFTFAFMLAWVIQSSIYVYLIVRRLLAYRSELKQLFASNDKREMGWLFIVISGLVVVWVLAFCVFVTSLFVQSQSALTYALLIGYFALLWLISFWGLRQKPGFNERYLQKEDLETITALHTEEDTPQKYTRSGLDEARSQKIADKIEQVMKAKALYLNPDLSLKLLASEISEKPNYVSQTLNQILNSSFFDYVNSYRIEYSKQLIVQNQLSILEVALASGFNAKSSFYKAFKTNTGQTPKQFASTN</sequence>
<dbReference type="Pfam" id="PF12833">
    <property type="entry name" value="HTH_18"/>
    <property type="match status" value="1"/>
</dbReference>
<keyword evidence="2" id="KW-0238">DNA-binding</keyword>
<keyword evidence="4" id="KW-0472">Membrane</keyword>
<dbReference type="InterPro" id="IPR018060">
    <property type="entry name" value="HTH_AraC"/>
</dbReference>
<keyword evidence="7" id="KW-1185">Reference proteome</keyword>
<accession>A0A975DJH9</accession>
<dbReference type="PANTHER" id="PTHR43280:SF29">
    <property type="entry name" value="ARAC-FAMILY TRANSCRIPTIONAL REGULATOR"/>
    <property type="match status" value="1"/>
</dbReference>
<evidence type="ECO:0000256" key="4">
    <source>
        <dbReference type="SAM" id="Phobius"/>
    </source>
</evidence>
<name>A0A975DJH9_9GAMM</name>
<keyword evidence="4" id="KW-0812">Transmembrane</keyword>
<feature type="transmembrane region" description="Helical" evidence="4">
    <location>
        <begin position="28"/>
        <end position="51"/>
    </location>
</feature>
<keyword evidence="1" id="KW-0805">Transcription regulation</keyword>
<dbReference type="SMART" id="SM00342">
    <property type="entry name" value="HTH_ARAC"/>
    <property type="match status" value="1"/>
</dbReference>